<dbReference type="FunFam" id="3.40.309.10:FF:000012">
    <property type="entry name" value="Betaine aldehyde dehydrogenase"/>
    <property type="match status" value="1"/>
</dbReference>
<dbReference type="InterPro" id="IPR016162">
    <property type="entry name" value="Ald_DH_N"/>
</dbReference>
<dbReference type="PROSITE" id="PS00687">
    <property type="entry name" value="ALDEHYDE_DEHYDR_GLU"/>
    <property type="match status" value="1"/>
</dbReference>
<dbReference type="Pfam" id="PF00171">
    <property type="entry name" value="Aldedh"/>
    <property type="match status" value="1"/>
</dbReference>
<dbReference type="PANTHER" id="PTHR11699">
    <property type="entry name" value="ALDEHYDE DEHYDROGENASE-RELATED"/>
    <property type="match status" value="1"/>
</dbReference>
<evidence type="ECO:0000256" key="1">
    <source>
        <dbReference type="ARBA" id="ARBA00009986"/>
    </source>
</evidence>
<dbReference type="InterPro" id="IPR016161">
    <property type="entry name" value="Ald_DH/histidinol_DH"/>
</dbReference>
<keyword evidence="7" id="KW-1185">Reference proteome</keyword>
<dbReference type="Gene3D" id="3.40.605.10">
    <property type="entry name" value="Aldehyde Dehydrogenase, Chain A, domain 1"/>
    <property type="match status" value="1"/>
</dbReference>
<sequence>MKRYGHWIDGREYAPASDAYVASRSPWDGSIVAEVADGVASDVDAGVAAASAALAGWRAAKPSVRGRLMVKIADEIRADMESLAALEGAEAGKPGPQSLREIEAAASYFDFYAGLAQIPSGEVIDLGPGLLGYTRHEPFGVIGIITPWNAPLNQAARAIAPALLAGNTVVVKPSEFTSTTTLELARLSTKAGLPDGVLNVITGTGLRTGAPLVENHAVRKVAFTGSVRAGREIGRIAAERIIPLTLELGGKSANIVFADADLRAAAAGAIRAFTVNAGQVCSAGTRLLVEESVREEFLAIMLELLRGVEPGTTYGQMTTEDQFTKVQEYFDIARADGATLAAGGEIANDGWLVKPTVYTDVTNDMRIAREEVFGPVLAVLTFSSEADAVSIANDSEFGLAAGIWTRDVGRAHRVAAQLEAGQVYINDWLTGLIEGPFGGFKNSGYGREKGLEALHHYSQSKFVAVKL</sequence>
<evidence type="ECO:0000256" key="3">
    <source>
        <dbReference type="PROSITE-ProRule" id="PRU10007"/>
    </source>
</evidence>
<dbReference type="InterPro" id="IPR029510">
    <property type="entry name" value="Ald_DH_CS_GLU"/>
</dbReference>
<dbReference type="Proteomes" id="UP000034098">
    <property type="component" value="Unassembled WGS sequence"/>
</dbReference>
<comment type="similarity">
    <text evidence="1 4">Belongs to the aldehyde dehydrogenase family.</text>
</comment>
<dbReference type="PATRIC" id="fig|69370.6.peg.2377"/>
<evidence type="ECO:0000256" key="2">
    <source>
        <dbReference type="ARBA" id="ARBA00023002"/>
    </source>
</evidence>
<evidence type="ECO:0000256" key="4">
    <source>
        <dbReference type="RuleBase" id="RU003345"/>
    </source>
</evidence>
<name>A0A0M2HCA9_MICTR</name>
<evidence type="ECO:0000259" key="5">
    <source>
        <dbReference type="Pfam" id="PF00171"/>
    </source>
</evidence>
<reference evidence="6 7" key="1">
    <citation type="submission" date="2015-02" db="EMBL/GenBank/DDBJ databases">
        <title>Draft genome sequences of ten Microbacterium spp. with emphasis on heavy metal contaminated environments.</title>
        <authorList>
            <person name="Corretto E."/>
        </authorList>
    </citation>
    <scope>NUCLEOTIDE SEQUENCE [LARGE SCALE GENOMIC DNA]</scope>
    <source>
        <strain evidence="6 7">DSM 8608</strain>
    </source>
</reference>
<gene>
    <name evidence="6" type="primary">betB_4</name>
    <name evidence="6" type="ORF">RS82_02339</name>
</gene>
<dbReference type="FunFam" id="3.40.605.10:FF:000007">
    <property type="entry name" value="NAD/NADP-dependent betaine aldehyde dehydrogenase"/>
    <property type="match status" value="1"/>
</dbReference>
<dbReference type="Gene3D" id="3.40.309.10">
    <property type="entry name" value="Aldehyde Dehydrogenase, Chain A, domain 2"/>
    <property type="match status" value="1"/>
</dbReference>
<comment type="caution">
    <text evidence="6">The sequence shown here is derived from an EMBL/GenBank/DDBJ whole genome shotgun (WGS) entry which is preliminary data.</text>
</comment>
<evidence type="ECO:0000313" key="7">
    <source>
        <dbReference type="Proteomes" id="UP000034098"/>
    </source>
</evidence>
<proteinExistence type="inferred from homology"/>
<dbReference type="OrthoDB" id="6882680at2"/>
<dbReference type="EC" id="1.2.1.8" evidence="6"/>
<accession>A0A0M2HCA9</accession>
<feature type="active site" evidence="3">
    <location>
        <position position="247"/>
    </location>
</feature>
<protein>
    <submittedName>
        <fullName evidence="6">NAD/NADP-dependent betaine aldehyde dehydrogenase</fullName>
        <ecNumber evidence="6">1.2.1.8</ecNumber>
    </submittedName>
</protein>
<dbReference type="SUPFAM" id="SSF53720">
    <property type="entry name" value="ALDH-like"/>
    <property type="match status" value="1"/>
</dbReference>
<dbReference type="InterPro" id="IPR016163">
    <property type="entry name" value="Ald_DH_C"/>
</dbReference>
<evidence type="ECO:0000313" key="6">
    <source>
        <dbReference type="EMBL" id="KJL42323.1"/>
    </source>
</evidence>
<dbReference type="AlphaFoldDB" id="A0A0M2HCA9"/>
<dbReference type="EMBL" id="JYJA01000035">
    <property type="protein sequence ID" value="KJL42323.1"/>
    <property type="molecule type" value="Genomic_DNA"/>
</dbReference>
<keyword evidence="2 4" id="KW-0560">Oxidoreductase</keyword>
<feature type="domain" description="Aldehyde dehydrogenase" evidence="5">
    <location>
        <begin position="19"/>
        <end position="463"/>
    </location>
</feature>
<organism evidence="6 7">
    <name type="scientific">Microbacterium trichothecenolyticum</name>
    <name type="common">Aureobacterium trichothecenolyticum</name>
    <dbReference type="NCBI Taxonomy" id="69370"/>
    <lineage>
        <taxon>Bacteria</taxon>
        <taxon>Bacillati</taxon>
        <taxon>Actinomycetota</taxon>
        <taxon>Actinomycetes</taxon>
        <taxon>Micrococcales</taxon>
        <taxon>Microbacteriaceae</taxon>
        <taxon>Microbacterium</taxon>
    </lineage>
</organism>
<dbReference type="GO" id="GO:0008802">
    <property type="term" value="F:betaine-aldehyde dehydrogenase (NAD+) activity"/>
    <property type="evidence" value="ECO:0007669"/>
    <property type="project" value="UniProtKB-EC"/>
</dbReference>
<dbReference type="RefSeq" id="WP_045299521.1">
    <property type="nucleotide sequence ID" value="NZ_JYJA01000035.1"/>
</dbReference>
<dbReference type="InterPro" id="IPR015590">
    <property type="entry name" value="Aldehyde_DH_dom"/>
</dbReference>